<protein>
    <submittedName>
        <fullName evidence="1">Uncharacterized protein</fullName>
    </submittedName>
</protein>
<evidence type="ECO:0000313" key="2">
    <source>
        <dbReference type="Proteomes" id="UP001501302"/>
    </source>
</evidence>
<evidence type="ECO:0000313" key="1">
    <source>
        <dbReference type="EMBL" id="GAA4940837.1"/>
    </source>
</evidence>
<name>A0ABP9GNF4_9FLAO</name>
<keyword evidence="2" id="KW-1185">Reference proteome</keyword>
<comment type="caution">
    <text evidence="1">The sequence shown here is derived from an EMBL/GenBank/DDBJ whole genome shotgun (WGS) entry which is preliminary data.</text>
</comment>
<dbReference type="Proteomes" id="UP001501302">
    <property type="component" value="Unassembled WGS sequence"/>
</dbReference>
<organism evidence="1 2">
    <name type="scientific">Algibacter agarivorans</name>
    <dbReference type="NCBI Taxonomy" id="1109741"/>
    <lineage>
        <taxon>Bacteria</taxon>
        <taxon>Pseudomonadati</taxon>
        <taxon>Bacteroidota</taxon>
        <taxon>Flavobacteriia</taxon>
        <taxon>Flavobacteriales</taxon>
        <taxon>Flavobacteriaceae</taxon>
        <taxon>Algibacter</taxon>
    </lineage>
</organism>
<proteinExistence type="predicted"/>
<accession>A0ABP9GNF4</accession>
<sequence length="138" mass="16547">MEAIEVYRSFNSNKSIEELQYNVSRHKTTIENLKFELHFYKFLLSKAIFKPHVINLYERLTKFKNEIMSMNESGIDLINELNSHAHLIRNKIECEDLACDNFFIKNHDDLELKVFSFNTKISNFKFRLFQYLESVINN</sequence>
<dbReference type="EMBL" id="BAABJJ010000013">
    <property type="protein sequence ID" value="GAA4940837.1"/>
    <property type="molecule type" value="Genomic_DNA"/>
</dbReference>
<reference evidence="2" key="1">
    <citation type="journal article" date="2019" name="Int. J. Syst. Evol. Microbiol.">
        <title>The Global Catalogue of Microorganisms (GCM) 10K type strain sequencing project: providing services to taxonomists for standard genome sequencing and annotation.</title>
        <authorList>
            <consortium name="The Broad Institute Genomics Platform"/>
            <consortium name="The Broad Institute Genome Sequencing Center for Infectious Disease"/>
            <person name="Wu L."/>
            <person name="Ma J."/>
        </authorList>
    </citation>
    <scope>NUCLEOTIDE SEQUENCE [LARGE SCALE GENOMIC DNA]</scope>
    <source>
        <strain evidence="2">JCM 18285</strain>
    </source>
</reference>
<dbReference type="RefSeq" id="WP_345190815.1">
    <property type="nucleotide sequence ID" value="NZ_BAABJJ010000013.1"/>
</dbReference>
<gene>
    <name evidence="1" type="ORF">GCM10023314_12130</name>
</gene>